<evidence type="ECO:0000256" key="1">
    <source>
        <dbReference type="SAM" id="Phobius"/>
    </source>
</evidence>
<proteinExistence type="predicted"/>
<dbReference type="EMBL" id="MHLZ01000001">
    <property type="protein sequence ID" value="OGZ20393.1"/>
    <property type="molecule type" value="Genomic_DNA"/>
</dbReference>
<accession>A0A1G2E3K6</accession>
<keyword evidence="1" id="KW-1133">Transmembrane helix</keyword>
<name>A0A1G2E3K6_9BACT</name>
<organism evidence="2 3">
    <name type="scientific">Candidatus Nealsonbacteria bacterium RIFCSPHIGHO2_01_FULL_38_55</name>
    <dbReference type="NCBI Taxonomy" id="1801664"/>
    <lineage>
        <taxon>Bacteria</taxon>
        <taxon>Candidatus Nealsoniibacteriota</taxon>
    </lineage>
</organism>
<sequence>MKKILILFVAVLGAGLFFAGVVFAVDVLPDGAIQEMMVNDGGVDENGVPITEFIFDFPEGDSATNDGIVQEQAASGGAVLGSEVTAGASADANLTGTDNDVPENLDKSVNFFRIENLWWILLLAIIISLFLFWLFWREKKKKEKERQQGIK</sequence>
<keyword evidence="1" id="KW-0812">Transmembrane</keyword>
<reference evidence="2 3" key="1">
    <citation type="journal article" date="2016" name="Nat. Commun.">
        <title>Thousands of microbial genomes shed light on interconnected biogeochemical processes in an aquifer system.</title>
        <authorList>
            <person name="Anantharaman K."/>
            <person name="Brown C.T."/>
            <person name="Hug L.A."/>
            <person name="Sharon I."/>
            <person name="Castelle C.J."/>
            <person name="Probst A.J."/>
            <person name="Thomas B.C."/>
            <person name="Singh A."/>
            <person name="Wilkins M.J."/>
            <person name="Karaoz U."/>
            <person name="Brodie E.L."/>
            <person name="Williams K.H."/>
            <person name="Hubbard S.S."/>
            <person name="Banfield J.F."/>
        </authorList>
    </citation>
    <scope>NUCLEOTIDE SEQUENCE [LARGE SCALE GENOMIC DNA]</scope>
</reference>
<dbReference type="Proteomes" id="UP000177360">
    <property type="component" value="Unassembled WGS sequence"/>
</dbReference>
<gene>
    <name evidence="2" type="ORF">A2626_01985</name>
</gene>
<protein>
    <submittedName>
        <fullName evidence="2">Uncharacterized protein</fullName>
    </submittedName>
</protein>
<evidence type="ECO:0000313" key="2">
    <source>
        <dbReference type="EMBL" id="OGZ20393.1"/>
    </source>
</evidence>
<feature type="transmembrane region" description="Helical" evidence="1">
    <location>
        <begin position="117"/>
        <end position="136"/>
    </location>
</feature>
<dbReference type="AlphaFoldDB" id="A0A1G2E3K6"/>
<comment type="caution">
    <text evidence="2">The sequence shown here is derived from an EMBL/GenBank/DDBJ whole genome shotgun (WGS) entry which is preliminary data.</text>
</comment>
<keyword evidence="1" id="KW-0472">Membrane</keyword>
<evidence type="ECO:0000313" key="3">
    <source>
        <dbReference type="Proteomes" id="UP000177360"/>
    </source>
</evidence>